<dbReference type="EMBL" id="JAAVJD010000215">
    <property type="protein sequence ID" value="NJQ07913.1"/>
    <property type="molecule type" value="Genomic_DNA"/>
</dbReference>
<dbReference type="Pfam" id="PF19054">
    <property type="entry name" value="DUF5753"/>
    <property type="match status" value="1"/>
</dbReference>
<dbReference type="CDD" id="cd00093">
    <property type="entry name" value="HTH_XRE"/>
    <property type="match status" value="1"/>
</dbReference>
<reference evidence="2 3" key="1">
    <citation type="submission" date="2020-03" db="EMBL/GenBank/DDBJ databases">
        <title>Draft genome of Streptomyces sp. ventii, isolated from the Axial Seamount in the Pacific Ocean, and resequencing of the two type strains Streptomyces lonarensis strain NCL 716 and Streptomyces bohaiensis strain 11A07.</title>
        <authorList>
            <person name="Loughran R.M."/>
            <person name="Pfannmuller K.M."/>
            <person name="Wasson B.J."/>
            <person name="Deadmond M.C."/>
            <person name="Paddock B.E."/>
            <person name="Koyack M.J."/>
            <person name="Gallegos D.A."/>
            <person name="Mitchell E.A."/>
            <person name="Ushijima B."/>
            <person name="Saw J.H."/>
            <person name="Mcphail K.L."/>
            <person name="Videau P."/>
        </authorList>
    </citation>
    <scope>NUCLEOTIDE SEQUENCE [LARGE SCALE GENOMIC DNA]</scope>
    <source>
        <strain evidence="2 3">NCL716</strain>
    </source>
</reference>
<dbReference type="InterPro" id="IPR001387">
    <property type="entry name" value="Cro/C1-type_HTH"/>
</dbReference>
<dbReference type="SMART" id="SM00530">
    <property type="entry name" value="HTH_XRE"/>
    <property type="match status" value="1"/>
</dbReference>
<dbReference type="AlphaFoldDB" id="A0A7X6D4N2"/>
<dbReference type="InterPro" id="IPR010982">
    <property type="entry name" value="Lambda_DNA-bd_dom_sf"/>
</dbReference>
<dbReference type="Pfam" id="PF13560">
    <property type="entry name" value="HTH_31"/>
    <property type="match status" value="1"/>
</dbReference>
<evidence type="ECO:0000313" key="3">
    <source>
        <dbReference type="Proteomes" id="UP000578686"/>
    </source>
</evidence>
<accession>A0A7X6D4N2</accession>
<organism evidence="2 3">
    <name type="scientific">Streptomyces lonarensis</name>
    <dbReference type="NCBI Taxonomy" id="700599"/>
    <lineage>
        <taxon>Bacteria</taxon>
        <taxon>Bacillati</taxon>
        <taxon>Actinomycetota</taxon>
        <taxon>Actinomycetes</taxon>
        <taxon>Kitasatosporales</taxon>
        <taxon>Streptomycetaceae</taxon>
        <taxon>Streptomyces</taxon>
    </lineage>
</organism>
<sequence>MGTTDAPPATPVQDRSRTHAGPVVPRMVLGLRLRRLREARGISQEEAGAVIGASHSKICRLELGRTGCKPRDIGDLLSLYGVRDPAVRETVLGLAAQANRPGWWHTYADLLTDSAQAYLGIEQAAAVIRCWTPQTVPVLLRTPDYARAVSRAVHRAAGEPEIERRVELEIRRARVLEGPSAARLWAVVDESALRRPAGGAETMRGQLRHLREMAALPQVTVQILPFDVGCHAGLGGPVTLARLPGGLLPDVAFVEQHATVAQLDRPTEVEHLWDVVNHLAVQAAPPAETPGILTRLLDGADLAV</sequence>
<evidence type="ECO:0000259" key="1">
    <source>
        <dbReference type="PROSITE" id="PS50943"/>
    </source>
</evidence>
<name>A0A7X6D4N2_9ACTN</name>
<keyword evidence="3" id="KW-1185">Reference proteome</keyword>
<dbReference type="Proteomes" id="UP000578686">
    <property type="component" value="Unassembled WGS sequence"/>
</dbReference>
<protein>
    <submittedName>
        <fullName evidence="2">Helix-turn-helix domain-containing protein</fullName>
    </submittedName>
</protein>
<dbReference type="PROSITE" id="PS50943">
    <property type="entry name" value="HTH_CROC1"/>
    <property type="match status" value="1"/>
</dbReference>
<dbReference type="SUPFAM" id="SSF47413">
    <property type="entry name" value="lambda repressor-like DNA-binding domains"/>
    <property type="match status" value="1"/>
</dbReference>
<comment type="caution">
    <text evidence="2">The sequence shown here is derived from an EMBL/GenBank/DDBJ whole genome shotgun (WGS) entry which is preliminary data.</text>
</comment>
<dbReference type="GO" id="GO:0003677">
    <property type="term" value="F:DNA binding"/>
    <property type="evidence" value="ECO:0007669"/>
    <property type="project" value="InterPro"/>
</dbReference>
<dbReference type="Gene3D" id="1.10.260.40">
    <property type="entry name" value="lambda repressor-like DNA-binding domains"/>
    <property type="match status" value="1"/>
</dbReference>
<feature type="domain" description="HTH cro/C1-type" evidence="1">
    <location>
        <begin position="33"/>
        <end position="88"/>
    </location>
</feature>
<dbReference type="InterPro" id="IPR043917">
    <property type="entry name" value="DUF5753"/>
</dbReference>
<gene>
    <name evidence="2" type="ORF">HCN56_20575</name>
</gene>
<dbReference type="RefSeq" id="WP_167973313.1">
    <property type="nucleotide sequence ID" value="NZ_BHZG01000478.1"/>
</dbReference>
<evidence type="ECO:0000313" key="2">
    <source>
        <dbReference type="EMBL" id="NJQ07913.1"/>
    </source>
</evidence>
<proteinExistence type="predicted"/>